<dbReference type="PROSITE" id="PS00223">
    <property type="entry name" value="ANNEXIN_1"/>
    <property type="match status" value="1"/>
</dbReference>
<dbReference type="PROSITE" id="PS51897">
    <property type="entry name" value="ANNEXIN_2"/>
    <property type="match status" value="4"/>
</dbReference>
<dbReference type="PRINTS" id="PR00196">
    <property type="entry name" value="ANNEXIN"/>
</dbReference>
<dbReference type="PANTHER" id="PTHR10502">
    <property type="entry name" value="ANNEXIN"/>
    <property type="match status" value="1"/>
</dbReference>
<proteinExistence type="inferred from homology"/>
<keyword evidence="4" id="KW-0106">Calcium</keyword>
<dbReference type="InterPro" id="IPR037104">
    <property type="entry name" value="Annexin_sf"/>
</dbReference>
<evidence type="ECO:0000256" key="2">
    <source>
        <dbReference type="ARBA" id="ARBA00022737"/>
    </source>
</evidence>
<keyword evidence="2 4" id="KW-0677">Repeat</keyword>
<comment type="similarity">
    <text evidence="1 4">Belongs to the annexin family.</text>
</comment>
<dbReference type="Gene3D" id="1.10.220.10">
    <property type="entry name" value="Annexin"/>
    <property type="match status" value="4"/>
</dbReference>
<dbReference type="SMART" id="SM00335">
    <property type="entry name" value="ANX"/>
    <property type="match status" value="4"/>
</dbReference>
<dbReference type="Proteomes" id="UP001164746">
    <property type="component" value="Chromosome 13"/>
</dbReference>
<dbReference type="SUPFAM" id="SSF47874">
    <property type="entry name" value="Annexin"/>
    <property type="match status" value="1"/>
</dbReference>
<evidence type="ECO:0000313" key="5">
    <source>
        <dbReference type="EMBL" id="WAR23245.1"/>
    </source>
</evidence>
<reference evidence="5" key="1">
    <citation type="submission" date="2022-11" db="EMBL/GenBank/DDBJ databases">
        <title>Centuries of genome instability and evolution in soft-shell clam transmissible cancer (bioRxiv).</title>
        <authorList>
            <person name="Hart S.F.M."/>
            <person name="Yonemitsu M.A."/>
            <person name="Giersch R.M."/>
            <person name="Beal B.F."/>
            <person name="Arriagada G."/>
            <person name="Davis B.W."/>
            <person name="Ostrander E.A."/>
            <person name="Goff S.P."/>
            <person name="Metzger M.J."/>
        </authorList>
    </citation>
    <scope>NUCLEOTIDE SEQUENCE</scope>
    <source>
        <strain evidence="5">MELC-2E11</strain>
        <tissue evidence="5">Siphon/mantle</tissue>
    </source>
</reference>
<dbReference type="EMBL" id="CP111024">
    <property type="protein sequence ID" value="WAR23245.1"/>
    <property type="molecule type" value="Genomic_DNA"/>
</dbReference>
<gene>
    <name evidence="5" type="ORF">MAR_036914</name>
</gene>
<dbReference type="InterPro" id="IPR018252">
    <property type="entry name" value="Annexin_repeat_CS"/>
</dbReference>
<evidence type="ECO:0000256" key="3">
    <source>
        <dbReference type="ARBA" id="ARBA00023216"/>
    </source>
</evidence>
<sequence length="352" mass="39829">MFGLYFCIFRCHGSQGTVLGQGEKLDLDTTAKKLRKAMKGLGTDEKSIIEVLSSHTNNELQLVKDFYKTCYGRILGEDFQSELSGHFEKLCLYLLLPRPHFQAYCLHQAMEGVGTDETTLVEILCTRNNQEIGEIKKAYKERFKCDLEKDIVGDTSGHLRRVLVSIVQGSRSEEQILDQQLVQKDVKDLLKAGVKIVGTDESAFNRILVSRSVPHLQEVFKGYKEKDQQDIIAAIKSETSGSVRDAYLAIVRYVVDPLEYFAECFYDSLKGAGTKDERLMQLVVNHCEIDLKDIADTYLQRYKVGLPCAIQEDTSGDYRKMLMRLTNVYLVQAPSTLHDYVVQPGTEQQAVA</sequence>
<dbReference type="InterPro" id="IPR018502">
    <property type="entry name" value="Annexin_repeat"/>
</dbReference>
<accession>A0ABY7FLZ4</accession>
<evidence type="ECO:0000256" key="4">
    <source>
        <dbReference type="RuleBase" id="RU003540"/>
    </source>
</evidence>
<keyword evidence="4" id="KW-0111">Calcium/phospholipid-binding</keyword>
<name>A0ABY7FLZ4_MYAAR</name>
<dbReference type="Pfam" id="PF00191">
    <property type="entry name" value="Annexin"/>
    <property type="match status" value="4"/>
</dbReference>
<keyword evidence="3 4" id="KW-0041">Annexin</keyword>
<organism evidence="5 6">
    <name type="scientific">Mya arenaria</name>
    <name type="common">Soft-shell clam</name>
    <dbReference type="NCBI Taxonomy" id="6604"/>
    <lineage>
        <taxon>Eukaryota</taxon>
        <taxon>Metazoa</taxon>
        <taxon>Spiralia</taxon>
        <taxon>Lophotrochozoa</taxon>
        <taxon>Mollusca</taxon>
        <taxon>Bivalvia</taxon>
        <taxon>Autobranchia</taxon>
        <taxon>Heteroconchia</taxon>
        <taxon>Euheterodonta</taxon>
        <taxon>Imparidentia</taxon>
        <taxon>Neoheterodontei</taxon>
        <taxon>Myida</taxon>
        <taxon>Myoidea</taxon>
        <taxon>Myidae</taxon>
        <taxon>Mya</taxon>
    </lineage>
</organism>
<dbReference type="InterPro" id="IPR001464">
    <property type="entry name" value="Annexin"/>
</dbReference>
<keyword evidence="6" id="KW-1185">Reference proteome</keyword>
<evidence type="ECO:0000256" key="1">
    <source>
        <dbReference type="ARBA" id="ARBA00007831"/>
    </source>
</evidence>
<comment type="domain">
    <text evidence="4">A pair of annexin repeats may form one binding site for calcium and phospholipid.</text>
</comment>
<protein>
    <recommendedName>
        <fullName evidence="4">Annexin</fullName>
    </recommendedName>
</protein>
<dbReference type="PANTHER" id="PTHR10502:SF102">
    <property type="entry name" value="ANNEXIN B11"/>
    <property type="match status" value="1"/>
</dbReference>
<evidence type="ECO:0000313" key="6">
    <source>
        <dbReference type="Proteomes" id="UP001164746"/>
    </source>
</evidence>